<comment type="cofactor">
    <cofactor evidence="1">
        <name>FAD</name>
        <dbReference type="ChEBI" id="CHEBI:57692"/>
    </cofactor>
</comment>
<dbReference type="InterPro" id="IPR016164">
    <property type="entry name" value="FAD-linked_Oxase-like_C"/>
</dbReference>
<reference evidence="7 8" key="1">
    <citation type="journal article" date="2024" name="Microbiol. Resour. Announc.">
        <title>Genome annotations for the ascomycete fungi Trichoderma harzianum, Trichoderma aggressivum, and Purpureocillium lilacinum.</title>
        <authorList>
            <person name="Beijen E.P.W."/>
            <person name="Ohm R.A."/>
        </authorList>
    </citation>
    <scope>NUCLEOTIDE SEQUENCE [LARGE SCALE GENOMIC DNA]</scope>
    <source>
        <strain evidence="7 8">CBS 150709</strain>
    </source>
</reference>
<dbReference type="InterPro" id="IPR006094">
    <property type="entry name" value="Oxid_FAD_bind_N"/>
</dbReference>
<feature type="compositionally biased region" description="Pro residues" evidence="5">
    <location>
        <begin position="12"/>
        <end position="22"/>
    </location>
</feature>
<feature type="compositionally biased region" description="Low complexity" evidence="5">
    <location>
        <begin position="23"/>
        <end position="47"/>
    </location>
</feature>
<dbReference type="PROSITE" id="PS51387">
    <property type="entry name" value="FAD_PCMH"/>
    <property type="match status" value="1"/>
</dbReference>
<sequence>MAGLPIPELVQPQPPSSPPPPVSVAQQQRQQQQPSGGRRPRGSLSLSHTIPHIPVETLSSRLDSSQRCPVDRRRGVCLCPTRRTGEQQNKYPPLAGLIPPSPGGARARLVFRDGSRRLLLAARLAEVVVLSSFPLPPLAPVLLFFVCCLVTCLPHVPTDTSRDTWEDERECRLSLVSPGEGYCSGGICLCQSSAAASDTRLVYLAVGIALGGAAAAGVVAAVSRPVEQEGVAAEVPPPPRWRATESRVAKSARRYADRQTTLQAVAEIRRAIGDDAVSTDDGDVEEHGHSEWSTSNTDARPVAVVRPASTEQVSAVARICSRYRVPMVPYGAGSSVEGNFSAPFSGVCVDLSAMDRIVAFHPDDMDVVVEAGLNRTRLNETIKSSGLFLPLDPSPTALVGGMVATNCSGTNATKYGTMKDYVVNLTVVLADGTVVRTRNRPRKTSAGYNLNGLFAGSEGTLGIITQVTLKLAIVPPAFSVATSTFATVREAADAASAMVRGGVPVAALELMDDVQMKVVNKNGGAGGRMWDELPTLFIKFSGTENTIKDSVLQARKVAESHKCRSFESADTAEQMDSLWSARKQALWASLAIRPEGTQIWSTDVAVPLSRLGDIIESSRENASRLGLFNSILGHVGDGNFHQMIMYNPTDAPQTRAVGDCVNAMVDKALELEGTVSGEHGIGLGKKVRTHRPADNVVELTRETQHCLAKELDPSTIGVMKALKEALDPQYANPGL</sequence>
<dbReference type="InterPro" id="IPR004113">
    <property type="entry name" value="FAD-bd_oxidored_4_C"/>
</dbReference>
<gene>
    <name evidence="7" type="ORF">Purlil1_11426</name>
</gene>
<dbReference type="Pfam" id="PF02913">
    <property type="entry name" value="FAD-oxidase_C"/>
    <property type="match status" value="1"/>
</dbReference>
<evidence type="ECO:0000256" key="5">
    <source>
        <dbReference type="SAM" id="MobiDB-lite"/>
    </source>
</evidence>
<dbReference type="Gene3D" id="3.30.70.2740">
    <property type="match status" value="1"/>
</dbReference>
<feature type="region of interest" description="Disordered" evidence="5">
    <location>
        <begin position="276"/>
        <end position="298"/>
    </location>
</feature>
<dbReference type="InterPro" id="IPR036318">
    <property type="entry name" value="FAD-bd_PCMH-like_sf"/>
</dbReference>
<dbReference type="InterPro" id="IPR016169">
    <property type="entry name" value="FAD-bd_PCMH_sub2"/>
</dbReference>
<feature type="domain" description="FAD-binding PCMH-type" evidence="6">
    <location>
        <begin position="297"/>
        <end position="474"/>
    </location>
</feature>
<evidence type="ECO:0000313" key="7">
    <source>
        <dbReference type="EMBL" id="KAK4081925.1"/>
    </source>
</evidence>
<dbReference type="Proteomes" id="UP001287286">
    <property type="component" value="Unassembled WGS sequence"/>
</dbReference>
<dbReference type="PANTHER" id="PTHR11748">
    <property type="entry name" value="D-LACTATE DEHYDROGENASE"/>
    <property type="match status" value="1"/>
</dbReference>
<evidence type="ECO:0000256" key="1">
    <source>
        <dbReference type="ARBA" id="ARBA00001974"/>
    </source>
</evidence>
<name>A0ABR0BJS2_PURLI</name>
<evidence type="ECO:0000313" key="8">
    <source>
        <dbReference type="Proteomes" id="UP001287286"/>
    </source>
</evidence>
<evidence type="ECO:0000259" key="6">
    <source>
        <dbReference type="PROSITE" id="PS51387"/>
    </source>
</evidence>
<protein>
    <submittedName>
        <fullName evidence="7">CAZyme family AA4</fullName>
    </submittedName>
</protein>
<feature type="region of interest" description="Disordered" evidence="5">
    <location>
        <begin position="1"/>
        <end position="50"/>
    </location>
</feature>
<evidence type="ECO:0000256" key="2">
    <source>
        <dbReference type="ARBA" id="ARBA00022630"/>
    </source>
</evidence>
<keyword evidence="8" id="KW-1185">Reference proteome</keyword>
<comment type="caution">
    <text evidence="7">The sequence shown here is derived from an EMBL/GenBank/DDBJ whole genome shotgun (WGS) entry which is preliminary data.</text>
</comment>
<evidence type="ECO:0000256" key="3">
    <source>
        <dbReference type="ARBA" id="ARBA00022827"/>
    </source>
</evidence>
<proteinExistence type="predicted"/>
<keyword evidence="4" id="KW-0560">Oxidoreductase</keyword>
<keyword evidence="2" id="KW-0285">Flavoprotein</keyword>
<evidence type="ECO:0000256" key="4">
    <source>
        <dbReference type="ARBA" id="ARBA00023002"/>
    </source>
</evidence>
<dbReference type="InterPro" id="IPR016166">
    <property type="entry name" value="FAD-bd_PCMH"/>
</dbReference>
<dbReference type="Gene3D" id="3.30.465.10">
    <property type="match status" value="1"/>
</dbReference>
<organism evidence="7 8">
    <name type="scientific">Purpureocillium lilacinum</name>
    <name type="common">Paecilomyces lilacinus</name>
    <dbReference type="NCBI Taxonomy" id="33203"/>
    <lineage>
        <taxon>Eukaryota</taxon>
        <taxon>Fungi</taxon>
        <taxon>Dikarya</taxon>
        <taxon>Ascomycota</taxon>
        <taxon>Pezizomycotina</taxon>
        <taxon>Sordariomycetes</taxon>
        <taxon>Hypocreomycetidae</taxon>
        <taxon>Hypocreales</taxon>
        <taxon>Ophiocordycipitaceae</taxon>
        <taxon>Purpureocillium</taxon>
    </lineage>
</organism>
<dbReference type="Pfam" id="PF01565">
    <property type="entry name" value="FAD_binding_4"/>
    <property type="match status" value="1"/>
</dbReference>
<dbReference type="EMBL" id="JAWRVI010000069">
    <property type="protein sequence ID" value="KAK4081925.1"/>
    <property type="molecule type" value="Genomic_DNA"/>
</dbReference>
<dbReference type="PANTHER" id="PTHR11748:SF83">
    <property type="entry name" value="DEHYDROGENASE (CYTOCHROME), PUTATIVE (AFU_ORTHOLOGUE AFUA_1G17520)-RELATED"/>
    <property type="match status" value="1"/>
</dbReference>
<dbReference type="SUPFAM" id="SSF55103">
    <property type="entry name" value="FAD-linked oxidases, C-terminal domain"/>
    <property type="match status" value="1"/>
</dbReference>
<accession>A0ABR0BJS2</accession>
<dbReference type="SUPFAM" id="SSF56176">
    <property type="entry name" value="FAD-binding/transporter-associated domain-like"/>
    <property type="match status" value="1"/>
</dbReference>
<keyword evidence="3" id="KW-0274">FAD</keyword>